<reference evidence="2 3" key="1">
    <citation type="submission" date="2019-07" db="EMBL/GenBank/DDBJ databases">
        <title>Finished genome of Venturia effusa.</title>
        <authorList>
            <person name="Young C.A."/>
            <person name="Cox M.P."/>
            <person name="Ganley A.R.D."/>
            <person name="David W.J."/>
        </authorList>
    </citation>
    <scope>NUCLEOTIDE SEQUENCE [LARGE SCALE GENOMIC DNA]</scope>
    <source>
        <strain evidence="3">albino</strain>
    </source>
</reference>
<feature type="chain" id="PRO_5022219904" evidence="1">
    <location>
        <begin position="19"/>
        <end position="408"/>
    </location>
</feature>
<gene>
    <name evidence="2" type="ORF">FKW77_007713</name>
</gene>
<accession>A0A517L3R2</accession>
<evidence type="ECO:0000256" key="1">
    <source>
        <dbReference type="SAM" id="SignalP"/>
    </source>
</evidence>
<dbReference type="Proteomes" id="UP000316270">
    <property type="component" value="Chromosome 4"/>
</dbReference>
<protein>
    <submittedName>
        <fullName evidence="2">Uncharacterized protein</fullName>
    </submittedName>
</protein>
<proteinExistence type="predicted"/>
<keyword evidence="1" id="KW-0732">Signal</keyword>
<sequence>MLFFALVISTLLTCQVGATPVIVSDGQFEKRQGFLGGLVGNLVNNGYGKVPDIPDASPRKVELQNRTPQVQEAKTVKIRYGPYKVPNMGRKSVMGESGTLFNYPDVNIERPCEGECVLLGISAGLEYANGTDANTADGMWLHHMVAFTVGANRMDPTCVGRTSLPHMVIGSDASKSERFYSSGNERGQARFNPPWVKDSIMGYYLLPTDKFAFIVDLMNQNMEDKTVYMTMTYDYVEGRPAGIDNIKAIWLDAAQCGTSEIPPKSQDGAYSVKYGWTANIEGDILGAGGHVHDGGTHLTLKVDGNEVCDAVATYGSGKGAMGGPAGGMGGGATAAGKPAAAGANPTEHITAMSACFGDKLGVKRLVKGQQWELEGFYDYTKHPGMKHENGKQENVMAISIMYIKNPKV</sequence>
<dbReference type="OrthoDB" id="3895094at2759"/>
<feature type="signal peptide" evidence="1">
    <location>
        <begin position="1"/>
        <end position="18"/>
    </location>
</feature>
<keyword evidence="3" id="KW-1185">Reference proteome</keyword>
<evidence type="ECO:0000313" key="2">
    <source>
        <dbReference type="EMBL" id="QDS70271.1"/>
    </source>
</evidence>
<organism evidence="2 3">
    <name type="scientific">Venturia effusa</name>
    <dbReference type="NCBI Taxonomy" id="50376"/>
    <lineage>
        <taxon>Eukaryota</taxon>
        <taxon>Fungi</taxon>
        <taxon>Dikarya</taxon>
        <taxon>Ascomycota</taxon>
        <taxon>Pezizomycotina</taxon>
        <taxon>Dothideomycetes</taxon>
        <taxon>Pleosporomycetidae</taxon>
        <taxon>Venturiales</taxon>
        <taxon>Venturiaceae</taxon>
        <taxon>Venturia</taxon>
    </lineage>
</organism>
<evidence type="ECO:0000313" key="3">
    <source>
        <dbReference type="Proteomes" id="UP000316270"/>
    </source>
</evidence>
<name>A0A517L3R2_9PEZI</name>
<dbReference type="AlphaFoldDB" id="A0A517L3R2"/>
<dbReference type="EMBL" id="CP042188">
    <property type="protein sequence ID" value="QDS70271.1"/>
    <property type="molecule type" value="Genomic_DNA"/>
</dbReference>